<evidence type="ECO:0000313" key="2">
    <source>
        <dbReference type="EMBL" id="QBB70514.1"/>
    </source>
</evidence>
<feature type="domain" description="Carrier" evidence="1">
    <location>
        <begin position="8"/>
        <end position="82"/>
    </location>
</feature>
<reference evidence="2 3" key="1">
    <citation type="submission" date="2019-01" db="EMBL/GenBank/DDBJ databases">
        <title>Pseudolysobacter antarctica gen. nov., sp. nov., isolated from Fildes Peninsula, Antarctica.</title>
        <authorList>
            <person name="Wei Z."/>
            <person name="Peng F."/>
        </authorList>
    </citation>
    <scope>NUCLEOTIDE SEQUENCE [LARGE SCALE GENOMIC DNA]</scope>
    <source>
        <strain evidence="2 3">AQ6-296</strain>
    </source>
</reference>
<dbReference type="EMBL" id="CP035704">
    <property type="protein sequence ID" value="QBB70514.1"/>
    <property type="molecule type" value="Genomic_DNA"/>
</dbReference>
<name>A0A411HJC7_9GAMM</name>
<protein>
    <submittedName>
        <fullName evidence="2">Acyl carrier protein</fullName>
    </submittedName>
</protein>
<dbReference type="AlphaFoldDB" id="A0A411HJC7"/>
<keyword evidence="3" id="KW-1185">Reference proteome</keyword>
<dbReference type="SUPFAM" id="SSF47336">
    <property type="entry name" value="ACP-like"/>
    <property type="match status" value="1"/>
</dbReference>
<gene>
    <name evidence="2" type="ORF">ELE36_09145</name>
</gene>
<proteinExistence type="predicted"/>
<dbReference type="Pfam" id="PF00550">
    <property type="entry name" value="PP-binding"/>
    <property type="match status" value="1"/>
</dbReference>
<dbReference type="Proteomes" id="UP000291562">
    <property type="component" value="Chromosome"/>
</dbReference>
<dbReference type="InterPro" id="IPR036736">
    <property type="entry name" value="ACP-like_sf"/>
</dbReference>
<dbReference type="KEGG" id="xbc:ELE36_09145"/>
<dbReference type="InterPro" id="IPR009081">
    <property type="entry name" value="PP-bd_ACP"/>
</dbReference>
<accession>A0A411HJC7</accession>
<dbReference type="OrthoDB" id="6430507at2"/>
<evidence type="ECO:0000313" key="3">
    <source>
        <dbReference type="Proteomes" id="UP000291562"/>
    </source>
</evidence>
<evidence type="ECO:0000259" key="1">
    <source>
        <dbReference type="PROSITE" id="PS50075"/>
    </source>
</evidence>
<sequence>MTNDLNFTQIQAMLKDFLAEHFDVPTEKVTQESSLKELGIDSIMMLDIMLEIEDRLGIKLKDLSMPSNPKVGDIMALIDRNQAANKG</sequence>
<organism evidence="2 3">
    <name type="scientific">Pseudolysobacter antarcticus</name>
    <dbReference type="NCBI Taxonomy" id="2511995"/>
    <lineage>
        <taxon>Bacteria</taxon>
        <taxon>Pseudomonadati</taxon>
        <taxon>Pseudomonadota</taxon>
        <taxon>Gammaproteobacteria</taxon>
        <taxon>Lysobacterales</taxon>
        <taxon>Rhodanobacteraceae</taxon>
        <taxon>Pseudolysobacter</taxon>
    </lineage>
</organism>
<dbReference type="Gene3D" id="1.10.1200.10">
    <property type="entry name" value="ACP-like"/>
    <property type="match status" value="1"/>
</dbReference>
<dbReference type="PROSITE" id="PS50075">
    <property type="entry name" value="CARRIER"/>
    <property type="match status" value="1"/>
</dbReference>
<dbReference type="RefSeq" id="WP_129832772.1">
    <property type="nucleotide sequence ID" value="NZ_CP035704.1"/>
</dbReference>